<dbReference type="OrthoDB" id="9801972at2"/>
<dbReference type="Proteomes" id="UP000194003">
    <property type="component" value="Unassembled WGS sequence"/>
</dbReference>
<dbReference type="PANTHER" id="PTHR13420">
    <property type="entry name" value="UPF0235 PROTEIN C15ORF40"/>
    <property type="match status" value="1"/>
</dbReference>
<accession>A0A1Y2K003</accession>
<dbReference type="Gene3D" id="3.30.1200.10">
    <property type="entry name" value="YggU-like"/>
    <property type="match status" value="1"/>
</dbReference>
<dbReference type="RefSeq" id="WP_085447141.1">
    <property type="nucleotide sequence ID" value="NZ_LVJN01000021.1"/>
</dbReference>
<evidence type="ECO:0000256" key="1">
    <source>
        <dbReference type="ARBA" id="ARBA00010364"/>
    </source>
</evidence>
<keyword evidence="4" id="KW-1185">Reference proteome</keyword>
<gene>
    <name evidence="3" type="ORF">MAIT1_00967</name>
</gene>
<dbReference type="SUPFAM" id="SSF69786">
    <property type="entry name" value="YggU-like"/>
    <property type="match status" value="1"/>
</dbReference>
<dbReference type="HAMAP" id="MF_00634">
    <property type="entry name" value="UPF0235"/>
    <property type="match status" value="1"/>
</dbReference>
<evidence type="ECO:0000313" key="3">
    <source>
        <dbReference type="EMBL" id="OSM00446.1"/>
    </source>
</evidence>
<evidence type="ECO:0000256" key="2">
    <source>
        <dbReference type="HAMAP-Rule" id="MF_00634"/>
    </source>
</evidence>
<organism evidence="3 4">
    <name type="scientific">Magnetofaba australis IT-1</name>
    <dbReference type="NCBI Taxonomy" id="1434232"/>
    <lineage>
        <taxon>Bacteria</taxon>
        <taxon>Pseudomonadati</taxon>
        <taxon>Pseudomonadota</taxon>
        <taxon>Magnetococcia</taxon>
        <taxon>Magnetococcales</taxon>
        <taxon>Magnetococcaceae</taxon>
        <taxon>Magnetofaba</taxon>
    </lineage>
</organism>
<dbReference type="STRING" id="1434232.MAIT1_00967"/>
<comment type="similarity">
    <text evidence="1 2">Belongs to the UPF0235 family.</text>
</comment>
<proteinExistence type="inferred from homology"/>
<name>A0A1Y2K003_9PROT</name>
<reference evidence="3 4" key="1">
    <citation type="journal article" date="2016" name="BMC Genomics">
        <title>Combined genomic and structural analyses of a cultured magnetotactic bacterium reveals its niche adaptation to a dynamic environment.</title>
        <authorList>
            <person name="Araujo A.C."/>
            <person name="Morillo V."/>
            <person name="Cypriano J."/>
            <person name="Teixeira L.C."/>
            <person name="Leao P."/>
            <person name="Lyra S."/>
            <person name="Almeida L.G."/>
            <person name="Bazylinski D.A."/>
            <person name="Vasconcellos A.T."/>
            <person name="Abreu F."/>
            <person name="Lins U."/>
        </authorList>
    </citation>
    <scope>NUCLEOTIDE SEQUENCE [LARGE SCALE GENOMIC DNA]</scope>
    <source>
        <strain evidence="3 4">IT-1</strain>
    </source>
</reference>
<dbReference type="PANTHER" id="PTHR13420:SF7">
    <property type="entry name" value="UPF0235 PROTEIN C15ORF40"/>
    <property type="match status" value="1"/>
</dbReference>
<dbReference type="Pfam" id="PF02594">
    <property type="entry name" value="DUF167"/>
    <property type="match status" value="1"/>
</dbReference>
<dbReference type="EMBL" id="LVJN01000021">
    <property type="protein sequence ID" value="OSM00446.1"/>
    <property type="molecule type" value="Genomic_DNA"/>
</dbReference>
<comment type="caution">
    <text evidence="3">The sequence shown here is derived from an EMBL/GenBank/DDBJ whole genome shotgun (WGS) entry which is preliminary data.</text>
</comment>
<dbReference type="GO" id="GO:0005737">
    <property type="term" value="C:cytoplasm"/>
    <property type="evidence" value="ECO:0007669"/>
    <property type="project" value="TreeGrafter"/>
</dbReference>
<dbReference type="SMART" id="SM01152">
    <property type="entry name" value="DUF167"/>
    <property type="match status" value="1"/>
</dbReference>
<evidence type="ECO:0000313" key="4">
    <source>
        <dbReference type="Proteomes" id="UP000194003"/>
    </source>
</evidence>
<dbReference type="InterPro" id="IPR036591">
    <property type="entry name" value="YggU-like_sf"/>
</dbReference>
<sequence length="101" mass="10869">MGSDGAQWSDDGALILTVRAQPRASKERVMGWHGQQIKIALNAPPVDGAANQALCHFLAKQLGVSKGAAAVISGEKSREKRVRIDGVSTADWETFVQRWGL</sequence>
<dbReference type="NCBIfam" id="TIGR00251">
    <property type="entry name" value="DUF167 family protein"/>
    <property type="match status" value="1"/>
</dbReference>
<dbReference type="InterPro" id="IPR003746">
    <property type="entry name" value="DUF167"/>
</dbReference>
<dbReference type="AlphaFoldDB" id="A0A1Y2K003"/>
<protein>
    <recommendedName>
        <fullName evidence="2">UPF0235 protein MAIT1_00967</fullName>
    </recommendedName>
</protein>